<dbReference type="RefSeq" id="XP_075077053.1">
    <property type="nucleotide sequence ID" value="XM_075220952.1"/>
</dbReference>
<evidence type="ECO:0000313" key="1">
    <source>
        <dbReference type="Proteomes" id="UP000790787"/>
    </source>
</evidence>
<reference evidence="2" key="2">
    <citation type="submission" date="2025-08" db="UniProtKB">
        <authorList>
            <consortium name="RefSeq"/>
        </authorList>
    </citation>
    <scope>IDENTIFICATION</scope>
    <source>
        <tissue evidence="2">Leaf</tissue>
    </source>
</reference>
<keyword evidence="1" id="KW-1185">Reference proteome</keyword>
<gene>
    <name evidence="2" type="primary">LOC142163807</name>
</gene>
<evidence type="ECO:0000313" key="2">
    <source>
        <dbReference type="RefSeq" id="XP_075077053.1"/>
    </source>
</evidence>
<proteinExistence type="predicted"/>
<dbReference type="Proteomes" id="UP000790787">
    <property type="component" value="Chromosome 9"/>
</dbReference>
<sequence length="170" mass="19352">MAVDDLSNKNTTVIAENASRASSDDEFEEEVTVAVTHLLYLAPSDTSEISLISFQLTGTDHYSLWHRSMLVALLGRNKLGIVDGRWPKEQFREKYCAHVVHMDLQERFDKVNDTRCYNLHKKIATLNQGTASISVYYSKLKDLWDETESVVPTPGCDCVKTKEFIVHLQK</sequence>
<protein>
    <submittedName>
        <fullName evidence="2">Uncharacterized protein LOC142163807</fullName>
    </submittedName>
</protein>
<reference evidence="1" key="1">
    <citation type="journal article" date="2014" name="Nat. Commun.">
        <title>The tobacco genome sequence and its comparison with those of tomato and potato.</title>
        <authorList>
            <person name="Sierro N."/>
            <person name="Battey J.N."/>
            <person name="Ouadi S."/>
            <person name="Bakaher N."/>
            <person name="Bovet L."/>
            <person name="Willig A."/>
            <person name="Goepfert S."/>
            <person name="Peitsch M.C."/>
            <person name="Ivanov N.V."/>
        </authorList>
    </citation>
    <scope>NUCLEOTIDE SEQUENCE [LARGE SCALE GENOMIC DNA]</scope>
</reference>
<organism evidence="1 2">
    <name type="scientific">Nicotiana tabacum</name>
    <name type="common">Common tobacco</name>
    <dbReference type="NCBI Taxonomy" id="4097"/>
    <lineage>
        <taxon>Eukaryota</taxon>
        <taxon>Viridiplantae</taxon>
        <taxon>Streptophyta</taxon>
        <taxon>Embryophyta</taxon>
        <taxon>Tracheophyta</taxon>
        <taxon>Spermatophyta</taxon>
        <taxon>Magnoliopsida</taxon>
        <taxon>eudicotyledons</taxon>
        <taxon>Gunneridae</taxon>
        <taxon>Pentapetalae</taxon>
        <taxon>asterids</taxon>
        <taxon>lamiids</taxon>
        <taxon>Solanales</taxon>
        <taxon>Solanaceae</taxon>
        <taxon>Nicotianoideae</taxon>
        <taxon>Nicotianeae</taxon>
        <taxon>Nicotiana</taxon>
    </lineage>
</organism>
<accession>A0AC58RWG6</accession>
<name>A0AC58RWG6_TOBAC</name>